<dbReference type="RefSeq" id="WP_004156481.1">
    <property type="nucleotide sequence ID" value="NZ_AAWS01000028.1"/>
</dbReference>
<feature type="transmembrane region" description="Helical" evidence="7">
    <location>
        <begin position="13"/>
        <end position="35"/>
    </location>
</feature>
<feature type="transmembrane region" description="Helical" evidence="7">
    <location>
        <begin position="122"/>
        <end position="141"/>
    </location>
</feature>
<feature type="transmembrane region" description="Helical" evidence="7">
    <location>
        <begin position="96"/>
        <end position="115"/>
    </location>
</feature>
<dbReference type="HAMAP" id="MF_01147">
    <property type="entry name" value="Lgt"/>
    <property type="match status" value="1"/>
</dbReference>
<feature type="transmembrane region" description="Helical" evidence="7">
    <location>
        <begin position="301"/>
        <end position="318"/>
    </location>
</feature>
<dbReference type="GO" id="GO:0005886">
    <property type="term" value="C:plasma membrane"/>
    <property type="evidence" value="ECO:0007669"/>
    <property type="project" value="UniProtKB-SubCell"/>
</dbReference>
<dbReference type="AlphaFoldDB" id="A1ZRL4"/>
<evidence type="ECO:0000256" key="7">
    <source>
        <dbReference type="HAMAP-Rule" id="MF_01147"/>
    </source>
</evidence>
<keyword evidence="8" id="KW-0449">Lipoprotein</keyword>
<evidence type="ECO:0000256" key="2">
    <source>
        <dbReference type="ARBA" id="ARBA00022475"/>
    </source>
</evidence>
<evidence type="ECO:0000256" key="6">
    <source>
        <dbReference type="ARBA" id="ARBA00023136"/>
    </source>
</evidence>
<evidence type="ECO:0000256" key="5">
    <source>
        <dbReference type="ARBA" id="ARBA00022989"/>
    </source>
</evidence>
<dbReference type="PANTHER" id="PTHR30589">
    <property type="entry name" value="PROLIPOPROTEIN DIACYLGLYCERYL TRANSFERASE"/>
    <property type="match status" value="1"/>
</dbReference>
<dbReference type="EC" id="2.5.1.145" evidence="7"/>
<keyword evidence="8" id="KW-0328">Glycosyltransferase</keyword>
<comment type="catalytic activity">
    <reaction evidence="7">
        <text>L-cysteinyl-[prolipoprotein] + a 1,2-diacyl-sn-glycero-3-phospho-(1'-sn-glycerol) = an S-1,2-diacyl-sn-glyceryl-L-cysteinyl-[prolipoprotein] + sn-glycerol 1-phosphate + H(+)</text>
        <dbReference type="Rhea" id="RHEA:56712"/>
        <dbReference type="Rhea" id="RHEA-COMP:14679"/>
        <dbReference type="Rhea" id="RHEA-COMP:14680"/>
        <dbReference type="ChEBI" id="CHEBI:15378"/>
        <dbReference type="ChEBI" id="CHEBI:29950"/>
        <dbReference type="ChEBI" id="CHEBI:57685"/>
        <dbReference type="ChEBI" id="CHEBI:64716"/>
        <dbReference type="ChEBI" id="CHEBI:140658"/>
        <dbReference type="EC" id="2.5.1.145"/>
    </reaction>
</comment>
<protein>
    <recommendedName>
        <fullName evidence="7">Phosphatidylglycerol--prolipoprotein diacylglyceryl transferase</fullName>
        <ecNumber evidence="7">2.5.1.145</ecNumber>
    </recommendedName>
</protein>
<keyword evidence="6 7" id="KW-0472">Membrane</keyword>
<evidence type="ECO:0000256" key="3">
    <source>
        <dbReference type="ARBA" id="ARBA00022679"/>
    </source>
</evidence>
<keyword evidence="3 7" id="KW-0808">Transferase</keyword>
<comment type="similarity">
    <text evidence="1 7">Belongs to the Lgt family.</text>
</comment>
<dbReference type="OrthoDB" id="871140at2"/>
<dbReference type="UniPathway" id="UPA00664"/>
<proteinExistence type="inferred from homology"/>
<comment type="function">
    <text evidence="7">Catalyzes the transfer of the diacylglyceryl group from phosphatidylglycerol to the sulfhydryl group of the N-terminal cysteine of a prolipoprotein, the first step in the formation of mature lipoproteins.</text>
</comment>
<feature type="transmembrane region" description="Helical" evidence="7">
    <location>
        <begin position="274"/>
        <end position="294"/>
    </location>
</feature>
<dbReference type="GO" id="GO:0008961">
    <property type="term" value="F:phosphatidylglycerol-prolipoprotein diacylglyceryl transferase activity"/>
    <property type="evidence" value="ECO:0007669"/>
    <property type="project" value="UniProtKB-UniRule"/>
</dbReference>
<keyword evidence="5 7" id="KW-1133">Transmembrane helix</keyword>
<dbReference type="EMBL" id="AAWS01000028">
    <property type="protein sequence ID" value="EAY26919.1"/>
    <property type="molecule type" value="Genomic_DNA"/>
</dbReference>
<dbReference type="PANTHER" id="PTHR30589:SF0">
    <property type="entry name" value="PHOSPHATIDYLGLYCEROL--PROLIPOPROTEIN DIACYLGLYCERYL TRANSFERASE"/>
    <property type="match status" value="1"/>
</dbReference>
<accession>A1ZRL4</accession>
<gene>
    <name evidence="7" type="primary">lgt</name>
    <name evidence="8" type="ORF">M23134_03570</name>
</gene>
<comment type="pathway">
    <text evidence="7">Protein modification; lipoprotein biosynthesis (diacylglyceryl transfer).</text>
</comment>
<evidence type="ECO:0000256" key="1">
    <source>
        <dbReference type="ARBA" id="ARBA00007150"/>
    </source>
</evidence>
<evidence type="ECO:0000256" key="4">
    <source>
        <dbReference type="ARBA" id="ARBA00022692"/>
    </source>
</evidence>
<feature type="transmembrane region" description="Helical" evidence="7">
    <location>
        <begin position="56"/>
        <end position="76"/>
    </location>
</feature>
<dbReference type="Proteomes" id="UP000004095">
    <property type="component" value="Unassembled WGS sequence"/>
</dbReference>
<feature type="binding site" evidence="7">
    <location>
        <position position="142"/>
    </location>
    <ligand>
        <name>a 1,2-diacyl-sn-glycero-3-phospho-(1'-sn-glycerol)</name>
        <dbReference type="ChEBI" id="CHEBI:64716"/>
    </ligand>
</feature>
<dbReference type="Pfam" id="PF01790">
    <property type="entry name" value="LGT"/>
    <property type="match status" value="1"/>
</dbReference>
<dbReference type="InterPro" id="IPR001640">
    <property type="entry name" value="Lgt"/>
</dbReference>
<evidence type="ECO:0000313" key="8">
    <source>
        <dbReference type="EMBL" id="EAY26919.1"/>
    </source>
</evidence>
<comment type="caution">
    <text evidence="8">The sequence shown here is derived from an EMBL/GenBank/DDBJ whole genome shotgun (WGS) entry which is preliminary data.</text>
</comment>
<dbReference type="eggNOG" id="COG0682">
    <property type="taxonomic scope" value="Bacteria"/>
</dbReference>
<evidence type="ECO:0000313" key="9">
    <source>
        <dbReference type="Proteomes" id="UP000004095"/>
    </source>
</evidence>
<keyword evidence="4 7" id="KW-0812">Transmembrane</keyword>
<dbReference type="GO" id="GO:0042158">
    <property type="term" value="P:lipoprotein biosynthetic process"/>
    <property type="evidence" value="ECO:0007669"/>
    <property type="project" value="UniProtKB-UniRule"/>
</dbReference>
<comment type="subcellular location">
    <subcellularLocation>
        <location evidence="7">Cell membrane</location>
        <topology evidence="7">Multi-pass membrane protein</topology>
    </subcellularLocation>
</comment>
<keyword evidence="2 7" id="KW-1003">Cell membrane</keyword>
<feature type="transmembrane region" description="Helical" evidence="7">
    <location>
        <begin position="338"/>
        <end position="357"/>
    </location>
</feature>
<keyword evidence="9" id="KW-1185">Reference proteome</keyword>
<name>A1ZRL4_MICM2</name>
<sequence>MLSYINWATSPEIFSIGPLTIRWYGLLFASGFLIGQQIIAKIFKIEGKPEADLEKLLIYMVVCTVVGARLGHVLFYDPSQYFSASDPLAIFRIWEGGLASHGAAIAIPVGLYLYSRKREGQSFLWVVDRIVIVVALGAAFIRTGNLMNSEIIGKPTTASYGVVFSGTYKNGLADQKFYQREIEDINVDLMGRDTTVNKTPHTSVKVNITFKRRAIDTSAARQYAQKTLMTMNRYSTAAHFKKLNPPVINVAIKDKKVVASVNGLYAVPRHAAQFYEAISSLFLFCLLLLVYSRYKSQTPEGLLFGLFMVILFTLRIVYEFVKPVQSELVGMGDFFNMGQWLSVPGVVVGLVLLGIAAKNAKKIKQTDG</sequence>
<reference evidence="8 9" key="1">
    <citation type="submission" date="2007-01" db="EMBL/GenBank/DDBJ databases">
        <authorList>
            <person name="Haygood M."/>
            <person name="Podell S."/>
            <person name="Anderson C."/>
            <person name="Hopkinson B."/>
            <person name="Roe K."/>
            <person name="Barbeau K."/>
            <person name="Gaasterland T."/>
            <person name="Ferriera S."/>
            <person name="Johnson J."/>
            <person name="Kravitz S."/>
            <person name="Beeson K."/>
            <person name="Sutton G."/>
            <person name="Rogers Y.-H."/>
            <person name="Friedman R."/>
            <person name="Frazier M."/>
            <person name="Venter J.C."/>
        </authorList>
    </citation>
    <scope>NUCLEOTIDE SEQUENCE [LARGE SCALE GENOMIC DNA]</scope>
    <source>
        <strain evidence="8 9">ATCC 23134</strain>
    </source>
</reference>
<organism evidence="8 9">
    <name type="scientific">Microscilla marina ATCC 23134</name>
    <dbReference type="NCBI Taxonomy" id="313606"/>
    <lineage>
        <taxon>Bacteria</taxon>
        <taxon>Pseudomonadati</taxon>
        <taxon>Bacteroidota</taxon>
        <taxon>Cytophagia</taxon>
        <taxon>Cytophagales</taxon>
        <taxon>Microscillaceae</taxon>
        <taxon>Microscilla</taxon>
    </lineage>
</organism>